<feature type="domain" description="Methyltransferase FkbM" evidence="1">
    <location>
        <begin position="95"/>
        <end position="248"/>
    </location>
</feature>
<dbReference type="PANTHER" id="PTHR34203:SF15">
    <property type="entry name" value="SLL1173 PROTEIN"/>
    <property type="match status" value="1"/>
</dbReference>
<dbReference type="SUPFAM" id="SSF53335">
    <property type="entry name" value="S-adenosyl-L-methionine-dependent methyltransferases"/>
    <property type="match status" value="1"/>
</dbReference>
<organism evidence="2 3">
    <name type="scientific">Sphingomonas lenta</name>
    <dbReference type="NCBI Taxonomy" id="1141887"/>
    <lineage>
        <taxon>Bacteria</taxon>
        <taxon>Pseudomonadati</taxon>
        <taxon>Pseudomonadota</taxon>
        <taxon>Alphaproteobacteria</taxon>
        <taxon>Sphingomonadales</taxon>
        <taxon>Sphingomonadaceae</taxon>
        <taxon>Sphingomonas</taxon>
    </lineage>
</organism>
<evidence type="ECO:0000313" key="2">
    <source>
        <dbReference type="EMBL" id="PAX09221.1"/>
    </source>
</evidence>
<keyword evidence="3" id="KW-1185">Reference proteome</keyword>
<sequence>MARGDVRGGAQRRESGLMSVIERVRRRLSPMREVMSARAYRHVRGQPLFTPGETRLLDRPVVYSDRQGFLHSVQELFYDEVYRFRAKTDAPHIIDAGANIGLSVLYFKRLYPQATVVAYEPDAAICAMLRRNVADLPGVDVRQAAAWIEDTELTFYAEGSLAGSVTTDFAHKAAPVTVRAERLKDELAKRPVDFLKIDIEGAENRVLFDIEPELAQVDQLFFEYHSHTGEPQRLGDLLNLVGRAGFRYIINGAHCVRLPFVERSDQGFDLQLNISCFREP</sequence>
<dbReference type="PANTHER" id="PTHR34203">
    <property type="entry name" value="METHYLTRANSFERASE, FKBM FAMILY PROTEIN"/>
    <property type="match status" value="1"/>
</dbReference>
<dbReference type="Gene3D" id="3.40.50.150">
    <property type="entry name" value="Vaccinia Virus protein VP39"/>
    <property type="match status" value="1"/>
</dbReference>
<evidence type="ECO:0000313" key="3">
    <source>
        <dbReference type="Proteomes" id="UP000218151"/>
    </source>
</evidence>
<dbReference type="Proteomes" id="UP000218151">
    <property type="component" value="Unassembled WGS sequence"/>
</dbReference>
<evidence type="ECO:0000259" key="1">
    <source>
        <dbReference type="Pfam" id="PF05050"/>
    </source>
</evidence>
<accession>A0A2A2SJL8</accession>
<dbReference type="Pfam" id="PF05050">
    <property type="entry name" value="Methyltransf_21"/>
    <property type="match status" value="1"/>
</dbReference>
<dbReference type="InterPro" id="IPR029063">
    <property type="entry name" value="SAM-dependent_MTases_sf"/>
</dbReference>
<keyword evidence="2" id="KW-0489">Methyltransferase</keyword>
<name>A0A2A2SJL8_9SPHN</name>
<keyword evidence="2" id="KW-0808">Transferase</keyword>
<dbReference type="EMBL" id="NSLI01000001">
    <property type="protein sequence ID" value="PAX09221.1"/>
    <property type="molecule type" value="Genomic_DNA"/>
</dbReference>
<comment type="caution">
    <text evidence="2">The sequence shown here is derived from an EMBL/GenBank/DDBJ whole genome shotgun (WGS) entry which is preliminary data.</text>
</comment>
<dbReference type="GO" id="GO:0032259">
    <property type="term" value="P:methylation"/>
    <property type="evidence" value="ECO:0007669"/>
    <property type="project" value="UniProtKB-KW"/>
</dbReference>
<reference evidence="3" key="1">
    <citation type="submission" date="2017-09" db="EMBL/GenBank/DDBJ databases">
        <authorList>
            <person name="Feng G."/>
            <person name="Zhu H."/>
        </authorList>
    </citation>
    <scope>NUCLEOTIDE SEQUENCE [LARGE SCALE GENOMIC DNA]</scope>
    <source>
        <strain evidence="3">1PNM-20</strain>
    </source>
</reference>
<dbReference type="GO" id="GO:0008168">
    <property type="term" value="F:methyltransferase activity"/>
    <property type="evidence" value="ECO:0007669"/>
    <property type="project" value="UniProtKB-KW"/>
</dbReference>
<dbReference type="AlphaFoldDB" id="A0A2A2SJL8"/>
<dbReference type="InterPro" id="IPR006342">
    <property type="entry name" value="FkbM_mtfrase"/>
</dbReference>
<gene>
    <name evidence="2" type="ORF">CKY28_00150</name>
</gene>
<dbReference type="InterPro" id="IPR052514">
    <property type="entry name" value="SAM-dependent_MTase"/>
</dbReference>
<protein>
    <submittedName>
        <fullName evidence="2">FkbM family methyltransferase</fullName>
    </submittedName>
</protein>
<dbReference type="OrthoDB" id="5679686at2"/>
<proteinExistence type="predicted"/>
<dbReference type="NCBIfam" id="TIGR01444">
    <property type="entry name" value="fkbM_fam"/>
    <property type="match status" value="1"/>
</dbReference>